<reference evidence="5" key="1">
    <citation type="journal article" date="2019" name="Int. J. Syst. Evol. Microbiol.">
        <title>The Global Catalogue of Microorganisms (GCM) 10K type strain sequencing project: providing services to taxonomists for standard genome sequencing and annotation.</title>
        <authorList>
            <consortium name="The Broad Institute Genomics Platform"/>
            <consortium name="The Broad Institute Genome Sequencing Center for Infectious Disease"/>
            <person name="Wu L."/>
            <person name="Ma J."/>
        </authorList>
    </citation>
    <scope>NUCLEOTIDE SEQUENCE [LARGE SCALE GENOMIC DNA]</scope>
    <source>
        <strain evidence="5">CCUG 59778</strain>
    </source>
</reference>
<gene>
    <name evidence="4" type="ORF">ACFPM7_05505</name>
</gene>
<evidence type="ECO:0000259" key="3">
    <source>
        <dbReference type="PROSITE" id="PS50043"/>
    </source>
</evidence>
<dbReference type="InterPro" id="IPR016032">
    <property type="entry name" value="Sig_transdc_resp-reg_C-effctor"/>
</dbReference>
<organism evidence="4 5">
    <name type="scientific">Actinokineospora guangxiensis</name>
    <dbReference type="NCBI Taxonomy" id="1490288"/>
    <lineage>
        <taxon>Bacteria</taxon>
        <taxon>Bacillati</taxon>
        <taxon>Actinomycetota</taxon>
        <taxon>Actinomycetes</taxon>
        <taxon>Pseudonocardiales</taxon>
        <taxon>Pseudonocardiaceae</taxon>
        <taxon>Actinokineospora</taxon>
    </lineage>
</organism>
<dbReference type="InterPro" id="IPR036388">
    <property type="entry name" value="WH-like_DNA-bd_sf"/>
</dbReference>
<dbReference type="SMART" id="SM00421">
    <property type="entry name" value="HTH_LUXR"/>
    <property type="match status" value="1"/>
</dbReference>
<name>A0ABW0EK26_9PSEU</name>
<dbReference type="Gene3D" id="1.10.10.10">
    <property type="entry name" value="Winged helix-like DNA-binding domain superfamily/Winged helix DNA-binding domain"/>
    <property type="match status" value="1"/>
</dbReference>
<evidence type="ECO:0000256" key="2">
    <source>
        <dbReference type="ARBA" id="ARBA00022840"/>
    </source>
</evidence>
<dbReference type="RefSeq" id="WP_378244487.1">
    <property type="nucleotide sequence ID" value="NZ_JBHSKF010000002.1"/>
</dbReference>
<dbReference type="PANTHER" id="PTHR16305">
    <property type="entry name" value="TESTICULAR SOLUBLE ADENYLYL CYCLASE"/>
    <property type="match status" value="1"/>
</dbReference>
<dbReference type="SUPFAM" id="SSF46894">
    <property type="entry name" value="C-terminal effector domain of the bipartite response regulators"/>
    <property type="match status" value="1"/>
</dbReference>
<sequence length="970" mass="103457">MYERTPSLIGRQAEAAALRRSFRAGAARRGNAVFLLGEAGIGKTRLAQFGEAAAAESGLVTLRGRGSTLGPSVPYRPISEALLALIRTGFTLSSDLGPYRAVLGTLMPDWGRDGDAPPGGSVLLLAEAVLRLLAAVGQDRGCLLVLEDLHEADRETLAIVEYLADNIDRQPVVVLGTARTGPGPALELAMAAARRGDNRVLRLGRLGQQDVAALVAAFLDVGAGQAPAEVVDRVHADSAGNPYYAEEILHSMVDSGLLVREDGQWRLTGEARSSVPESVVWNVAQRAESLGEEGRSVLSAAAVLGNRFPLSVVQAMTGVGDRGLLRYLRASVGAQLVVADEPAPDWYAFRHPLTAEALLAQMTPAEQADLSRSAADAIERLNPGLPGRWCVLVAVLRERAGESVRAGELFAEAGERAFAVGAPGSAVDLLERATALLVAHDAREAHARVLVSLLPAVAEAGEFERARRLADGLATRANVVDRTTRALLHVRLATLAQLSGRWQAGTEQIDKARALVGTDAQAAAQVDIVAAGLALEAPGEHRLLQAEQLARRAVETAERVGLPSVACQGWDLLGVLARDRGRDAAADCFRRAGDIAERHGLVIPRIYAAVRLAVDDWVADGAATALRRVHGEALAAGAIVVAYNIEAMLALDAVLTGEFDTAERVLAECADAVRRLQIGSMIRYTLMTKAVLAAHRGRRQEMEDALAEFAHHDGAPSPSRALSLGLARAFCALLEEDRPLAERELAALAEAERTNPSTFQLTGRHGLALLLDVLSGRAGWPEFRARRANAAARLRWNHQFVEFAEAVLHGRDGDTGLADAAMARASTTASPFPMAHHLGLRLVAEHAAADGWGAPQTWLRAAETYFHAHSAVPIASACRATLRTMGVVLPARRAGIDKVPRELRVLGVTTREFEVLELLAHRHSNKTIAARLHISHRTVEKHVAALITKTNRTNRTDLSDYALTLGPDGS</sequence>
<feature type="domain" description="HTH luxR-type" evidence="3">
    <location>
        <begin position="899"/>
        <end position="966"/>
    </location>
</feature>
<dbReference type="Proteomes" id="UP001596157">
    <property type="component" value="Unassembled WGS sequence"/>
</dbReference>
<protein>
    <submittedName>
        <fullName evidence="4">AAA family ATPase</fullName>
    </submittedName>
</protein>
<comment type="caution">
    <text evidence="4">The sequence shown here is derived from an EMBL/GenBank/DDBJ whole genome shotgun (WGS) entry which is preliminary data.</text>
</comment>
<dbReference type="Pfam" id="PF00196">
    <property type="entry name" value="GerE"/>
    <property type="match status" value="1"/>
</dbReference>
<dbReference type="EMBL" id="JBHSKF010000002">
    <property type="protein sequence ID" value="MFC5286500.1"/>
    <property type="molecule type" value="Genomic_DNA"/>
</dbReference>
<evidence type="ECO:0000256" key="1">
    <source>
        <dbReference type="ARBA" id="ARBA00022741"/>
    </source>
</evidence>
<dbReference type="PANTHER" id="PTHR16305:SF28">
    <property type="entry name" value="GUANYLATE CYCLASE DOMAIN-CONTAINING PROTEIN"/>
    <property type="match status" value="1"/>
</dbReference>
<dbReference type="CDD" id="cd06170">
    <property type="entry name" value="LuxR_C_like"/>
    <property type="match status" value="1"/>
</dbReference>
<dbReference type="InterPro" id="IPR041664">
    <property type="entry name" value="AAA_16"/>
</dbReference>
<dbReference type="Pfam" id="PF13191">
    <property type="entry name" value="AAA_16"/>
    <property type="match status" value="1"/>
</dbReference>
<proteinExistence type="predicted"/>
<dbReference type="PROSITE" id="PS50043">
    <property type="entry name" value="HTH_LUXR_2"/>
    <property type="match status" value="1"/>
</dbReference>
<keyword evidence="5" id="KW-1185">Reference proteome</keyword>
<keyword evidence="1" id="KW-0547">Nucleotide-binding</keyword>
<dbReference type="PRINTS" id="PR00038">
    <property type="entry name" value="HTHLUXR"/>
</dbReference>
<evidence type="ECO:0000313" key="5">
    <source>
        <dbReference type="Proteomes" id="UP001596157"/>
    </source>
</evidence>
<dbReference type="InterPro" id="IPR027417">
    <property type="entry name" value="P-loop_NTPase"/>
</dbReference>
<evidence type="ECO:0000313" key="4">
    <source>
        <dbReference type="EMBL" id="MFC5286500.1"/>
    </source>
</evidence>
<keyword evidence="2" id="KW-0067">ATP-binding</keyword>
<accession>A0ABW0EK26</accession>
<dbReference type="InterPro" id="IPR000792">
    <property type="entry name" value="Tscrpt_reg_LuxR_C"/>
</dbReference>
<dbReference type="SUPFAM" id="SSF52540">
    <property type="entry name" value="P-loop containing nucleoside triphosphate hydrolases"/>
    <property type="match status" value="1"/>
</dbReference>